<dbReference type="PANTHER" id="PTHR36836">
    <property type="entry name" value="COLANIC ACID BIOSYNTHESIS PROTEIN WCAK"/>
    <property type="match status" value="1"/>
</dbReference>
<accession>A0ABD5V2P4</accession>
<dbReference type="AlphaFoldDB" id="A0ABD5V2P4"/>
<name>A0ABD5V2P4_9EURY</name>
<comment type="caution">
    <text evidence="2">The sequence shown here is derived from an EMBL/GenBank/DDBJ whole genome shotgun (WGS) entry which is preliminary data.</text>
</comment>
<proteinExistence type="predicted"/>
<keyword evidence="3" id="KW-1185">Reference proteome</keyword>
<reference evidence="2 3" key="1">
    <citation type="journal article" date="2019" name="Int. J. Syst. Evol. Microbiol.">
        <title>The Global Catalogue of Microorganisms (GCM) 10K type strain sequencing project: providing services to taxonomists for standard genome sequencing and annotation.</title>
        <authorList>
            <consortium name="The Broad Institute Genomics Platform"/>
            <consortium name="The Broad Institute Genome Sequencing Center for Infectious Disease"/>
            <person name="Wu L."/>
            <person name="Ma J."/>
        </authorList>
    </citation>
    <scope>NUCLEOTIDE SEQUENCE [LARGE SCALE GENOMIC DNA]</scope>
    <source>
        <strain evidence="2 3">CGMCC 1.3240</strain>
    </source>
</reference>
<dbReference type="Proteomes" id="UP001596312">
    <property type="component" value="Unassembled WGS sequence"/>
</dbReference>
<dbReference type="RefSeq" id="WP_340604330.1">
    <property type="nucleotide sequence ID" value="NZ_JBBMXV010000003.1"/>
</dbReference>
<dbReference type="GO" id="GO:0016740">
    <property type="term" value="F:transferase activity"/>
    <property type="evidence" value="ECO:0007669"/>
    <property type="project" value="UniProtKB-KW"/>
</dbReference>
<organism evidence="2 3">
    <name type="scientific">Halalkalicoccus tibetensis</name>
    <dbReference type="NCBI Taxonomy" id="175632"/>
    <lineage>
        <taxon>Archaea</taxon>
        <taxon>Methanobacteriati</taxon>
        <taxon>Methanobacteriota</taxon>
        <taxon>Stenosarchaea group</taxon>
        <taxon>Halobacteria</taxon>
        <taxon>Halobacteriales</taxon>
        <taxon>Halococcaceae</taxon>
        <taxon>Halalkalicoccus</taxon>
    </lineage>
</organism>
<evidence type="ECO:0000313" key="2">
    <source>
        <dbReference type="EMBL" id="MFC6905802.1"/>
    </source>
</evidence>
<dbReference type="PANTHER" id="PTHR36836:SF1">
    <property type="entry name" value="COLANIC ACID BIOSYNTHESIS PROTEIN WCAK"/>
    <property type="match status" value="1"/>
</dbReference>
<dbReference type="Pfam" id="PF04230">
    <property type="entry name" value="PS_pyruv_trans"/>
    <property type="match status" value="1"/>
</dbReference>
<keyword evidence="2" id="KW-0808">Transferase</keyword>
<dbReference type="InterPro" id="IPR007345">
    <property type="entry name" value="Polysacch_pyruvyl_Trfase"/>
</dbReference>
<evidence type="ECO:0000259" key="1">
    <source>
        <dbReference type="Pfam" id="PF04230"/>
    </source>
</evidence>
<sequence length="433" mass="50515">MKRKHKRVTRNISLIASVETELLSELTFPTCRDSYSSNDRDSIAIIGGELFNKGAQAMTFTVVDQLSERFPEKDIYLLSRRDYERPPEEKSQYTFDILPWGLEVYLALFSSTLDYLNTTDYSRRIIDDVRELLLDCSFIIDINGYALSSQQGFDLSFEYINNIVLARKFDIPMYIFPQSIGPFDYSQSQKLLLNPLLRTYLTYPELICPRESEGIKSLTPYTRNNVQHEFDIVLQNQDYNLKNIFTTAPDLKQKDIRSDAVGIVPNSKVFERADPEELYLLYDAVIEMLLKENQTIYLLRHSVEDLDLCENIKKRFSDEDHVVLIGEELNAIELEYIIDQFDFMIGSRYHSLIHAYKNATPVLAIGWATKYQELLSEFEQSQYFFEGRNEVNTEDFLKSVSEMVNNYERESISIGKKRNKITNDDLFDDIIHS</sequence>
<dbReference type="EMBL" id="JBHSXQ010000003">
    <property type="protein sequence ID" value="MFC6905802.1"/>
    <property type="molecule type" value="Genomic_DNA"/>
</dbReference>
<feature type="domain" description="Polysaccharide pyruvyl transferase" evidence="1">
    <location>
        <begin position="52"/>
        <end position="367"/>
    </location>
</feature>
<protein>
    <submittedName>
        <fullName evidence="2">Polysaccharide pyruvyl transferase family protein</fullName>
    </submittedName>
</protein>
<evidence type="ECO:0000313" key="3">
    <source>
        <dbReference type="Proteomes" id="UP001596312"/>
    </source>
</evidence>
<gene>
    <name evidence="2" type="ORF">ACFQGH_11405</name>
</gene>